<dbReference type="Pfam" id="PF00501">
    <property type="entry name" value="AMP-binding"/>
    <property type="match status" value="1"/>
</dbReference>
<dbReference type="InterPro" id="IPR000873">
    <property type="entry name" value="AMP-dep_synth/lig_dom"/>
</dbReference>
<reference evidence="2 3" key="1">
    <citation type="submission" date="2024-03" db="EMBL/GenBank/DDBJ databases">
        <title>Genome-scale model development and genomic sequencing of the oleaginous clade Lipomyces.</title>
        <authorList>
            <consortium name="Lawrence Berkeley National Laboratory"/>
            <person name="Czajka J.J."/>
            <person name="Han Y."/>
            <person name="Kim J."/>
            <person name="Mondo S.J."/>
            <person name="Hofstad B.A."/>
            <person name="Robles A."/>
            <person name="Haridas S."/>
            <person name="Riley R."/>
            <person name="LaButti K."/>
            <person name="Pangilinan J."/>
            <person name="Andreopoulos W."/>
            <person name="Lipzen A."/>
            <person name="Yan J."/>
            <person name="Wang M."/>
            <person name="Ng V."/>
            <person name="Grigoriev I.V."/>
            <person name="Spatafora J.W."/>
            <person name="Magnuson J.K."/>
            <person name="Baker S.E."/>
            <person name="Pomraning K.R."/>
        </authorList>
    </citation>
    <scope>NUCLEOTIDE SEQUENCE [LARGE SCALE GENOMIC DNA]</scope>
    <source>
        <strain evidence="2 3">Phaff 52-87</strain>
    </source>
</reference>
<gene>
    <name evidence="2" type="ORF">BZA70DRAFT_285628</name>
</gene>
<keyword evidence="3" id="KW-1185">Reference proteome</keyword>
<accession>A0ABR1EYG0</accession>
<dbReference type="EMBL" id="JBBJBU010000016">
    <property type="protein sequence ID" value="KAK7202634.1"/>
    <property type="molecule type" value="Genomic_DNA"/>
</dbReference>
<evidence type="ECO:0000259" key="1">
    <source>
        <dbReference type="Pfam" id="PF00501"/>
    </source>
</evidence>
<protein>
    <recommendedName>
        <fullName evidence="1">AMP-dependent synthetase/ligase domain-containing protein</fullName>
    </recommendedName>
</protein>
<dbReference type="SUPFAM" id="SSF56801">
    <property type="entry name" value="Acetyl-CoA synthetase-like"/>
    <property type="match status" value="1"/>
</dbReference>
<dbReference type="InterPro" id="IPR042099">
    <property type="entry name" value="ANL_N_sf"/>
</dbReference>
<evidence type="ECO:0000313" key="3">
    <source>
        <dbReference type="Proteomes" id="UP001498771"/>
    </source>
</evidence>
<dbReference type="GeneID" id="90039278"/>
<sequence>MTFLNLPPLTLGLAGLTTTLVLLRWFAKRYPDIHPFALYNQTSISPVRKPDESAVHRANMTPFTYPLISGLNIREGHTFRDGDLRDVWGLAERGDLTVVDSVSGEKTVLGYAALTPKVDAIAAALLKFAKAASSSPVKVAVYLPNSLANFLISSACANHGFAVVLVPLTKDMRELSAHLAATLPDVLVCNAGTIDFLSLELPASITSVVLVPQNFDLSDAVKGGVDAETKDVAEWTEQLETKLAGRGVGVHTLSEMIGYKAEEKVDVLDGDAFARLPAFVATYTTPDGKMQAVEFAHHNIVSAVAAQLRSLPQHEQLRTTDVVAPLDSWHELYNRIMLLTGMAAGAHIVLCGTSGGGAHDLEVVKSIQPTVLIASANTLLKMCEFAPSFHTGFKLRRALGLLAQGSLPSAVIPEYASLRILYTHEDQPPLLTSAFPRASSTPATLPKETSLTSTQLTQIRALLGARVIYALTHAQVAGAICQTHLLDYRDLGKVRNFGSVMPSLEAMVRDVETLKGADRRGQLFVRGPAAIGRDWVATDIVGEWGEDGCFREL</sequence>
<feature type="domain" description="AMP-dependent synthetase/ligase" evidence="1">
    <location>
        <begin position="93"/>
        <end position="529"/>
    </location>
</feature>
<dbReference type="RefSeq" id="XP_064765667.1">
    <property type="nucleotide sequence ID" value="XM_064913766.1"/>
</dbReference>
<dbReference type="PANTHER" id="PTHR24096">
    <property type="entry name" value="LONG-CHAIN-FATTY-ACID--COA LIGASE"/>
    <property type="match status" value="1"/>
</dbReference>
<dbReference type="Proteomes" id="UP001498771">
    <property type="component" value="Unassembled WGS sequence"/>
</dbReference>
<proteinExistence type="predicted"/>
<name>A0ABR1EYG0_9ASCO</name>
<evidence type="ECO:0000313" key="2">
    <source>
        <dbReference type="EMBL" id="KAK7202634.1"/>
    </source>
</evidence>
<organism evidence="2 3">
    <name type="scientific">Myxozyma melibiosi</name>
    <dbReference type="NCBI Taxonomy" id="54550"/>
    <lineage>
        <taxon>Eukaryota</taxon>
        <taxon>Fungi</taxon>
        <taxon>Dikarya</taxon>
        <taxon>Ascomycota</taxon>
        <taxon>Saccharomycotina</taxon>
        <taxon>Lipomycetes</taxon>
        <taxon>Lipomycetales</taxon>
        <taxon>Lipomycetaceae</taxon>
        <taxon>Myxozyma</taxon>
    </lineage>
</organism>
<comment type="caution">
    <text evidence="2">The sequence shown here is derived from an EMBL/GenBank/DDBJ whole genome shotgun (WGS) entry which is preliminary data.</text>
</comment>
<dbReference type="Gene3D" id="3.40.50.12780">
    <property type="entry name" value="N-terminal domain of ligase-like"/>
    <property type="match status" value="1"/>
</dbReference>